<dbReference type="GO" id="GO:0019323">
    <property type="term" value="P:pentose catabolic process"/>
    <property type="evidence" value="ECO:0007669"/>
    <property type="project" value="TreeGrafter"/>
</dbReference>
<dbReference type="Pfam" id="PF00596">
    <property type="entry name" value="Aldolase_II"/>
    <property type="match status" value="1"/>
</dbReference>
<dbReference type="PANTHER" id="PTHR22789">
    <property type="entry name" value="FUCULOSE PHOSPHATE ALDOLASE"/>
    <property type="match status" value="1"/>
</dbReference>
<evidence type="ECO:0000313" key="4">
    <source>
        <dbReference type="EMBL" id="GAK45944.1"/>
    </source>
</evidence>
<dbReference type="STRING" id="1333998.M2A_2443"/>
<dbReference type="Proteomes" id="UP000028702">
    <property type="component" value="Unassembled WGS sequence"/>
</dbReference>
<keyword evidence="1" id="KW-0479">Metal-binding</keyword>
<evidence type="ECO:0000256" key="2">
    <source>
        <dbReference type="ARBA" id="ARBA00023239"/>
    </source>
</evidence>
<feature type="domain" description="Class II aldolase/adducin N-terminal" evidence="3">
    <location>
        <begin position="15"/>
        <end position="194"/>
    </location>
</feature>
<dbReference type="RefSeq" id="WP_045447877.1">
    <property type="nucleotide sequence ID" value="NZ_BBIO01000013.1"/>
</dbReference>
<dbReference type="eggNOG" id="COG0235">
    <property type="taxonomic scope" value="Bacteria"/>
</dbReference>
<dbReference type="GO" id="GO:0046872">
    <property type="term" value="F:metal ion binding"/>
    <property type="evidence" value="ECO:0007669"/>
    <property type="project" value="UniProtKB-KW"/>
</dbReference>
<dbReference type="InterPro" id="IPR050197">
    <property type="entry name" value="Aldolase_class_II_sugar_metab"/>
</dbReference>
<organism evidence="4 5">
    <name type="scientific">Tepidicaulis marinus</name>
    <dbReference type="NCBI Taxonomy" id="1333998"/>
    <lineage>
        <taxon>Bacteria</taxon>
        <taxon>Pseudomonadati</taxon>
        <taxon>Pseudomonadota</taxon>
        <taxon>Alphaproteobacteria</taxon>
        <taxon>Hyphomicrobiales</taxon>
        <taxon>Parvibaculaceae</taxon>
        <taxon>Tepidicaulis</taxon>
    </lineage>
</organism>
<protein>
    <submittedName>
        <fullName evidence="4">Class II aldolase/adducin-like protein</fullName>
    </submittedName>
</protein>
<dbReference type="SMART" id="SM01007">
    <property type="entry name" value="Aldolase_II"/>
    <property type="match status" value="1"/>
</dbReference>
<dbReference type="GO" id="GO:0016832">
    <property type="term" value="F:aldehyde-lyase activity"/>
    <property type="evidence" value="ECO:0007669"/>
    <property type="project" value="TreeGrafter"/>
</dbReference>
<dbReference type="Gene3D" id="3.40.225.10">
    <property type="entry name" value="Class II aldolase/adducin N-terminal domain"/>
    <property type="match status" value="1"/>
</dbReference>
<dbReference type="PANTHER" id="PTHR22789:SF0">
    <property type="entry name" value="3-OXO-TETRONATE 4-PHOSPHATE DECARBOXYLASE-RELATED"/>
    <property type="match status" value="1"/>
</dbReference>
<proteinExistence type="predicted"/>
<name>A0A081BD26_9HYPH</name>
<dbReference type="InterPro" id="IPR036409">
    <property type="entry name" value="Aldolase_II/adducin_N_sf"/>
</dbReference>
<dbReference type="AlphaFoldDB" id="A0A081BD26"/>
<dbReference type="GO" id="GO:0005829">
    <property type="term" value="C:cytosol"/>
    <property type="evidence" value="ECO:0007669"/>
    <property type="project" value="TreeGrafter"/>
</dbReference>
<accession>A0A081BD26</accession>
<evidence type="ECO:0000259" key="3">
    <source>
        <dbReference type="SMART" id="SM01007"/>
    </source>
</evidence>
<keyword evidence="5" id="KW-1185">Reference proteome</keyword>
<dbReference type="InterPro" id="IPR001303">
    <property type="entry name" value="Aldolase_II/adducin_N"/>
</dbReference>
<evidence type="ECO:0000313" key="5">
    <source>
        <dbReference type="Proteomes" id="UP000028702"/>
    </source>
</evidence>
<dbReference type="SUPFAM" id="SSF53639">
    <property type="entry name" value="AraD/HMP-PK domain-like"/>
    <property type="match status" value="1"/>
</dbReference>
<reference evidence="4 5" key="1">
    <citation type="submission" date="2014-07" db="EMBL/GenBank/DDBJ databases">
        <title>Tepidicaulis marinum gen. nov., sp. nov., a novel marine bacterium denitrifying nitrate to nitrous oxide strictly under microaerobic conditions.</title>
        <authorList>
            <person name="Takeuchi M."/>
            <person name="Yamagishi T."/>
            <person name="Kamagata Y."/>
            <person name="Oshima K."/>
            <person name="Hattori M."/>
            <person name="Katayama T."/>
            <person name="Hanada S."/>
            <person name="Tamaki H."/>
            <person name="Marumo K."/>
            <person name="Maeda H."/>
            <person name="Nedachi M."/>
            <person name="Iwasaki W."/>
            <person name="Suwa Y."/>
            <person name="Sakata S."/>
        </authorList>
    </citation>
    <scope>NUCLEOTIDE SEQUENCE [LARGE SCALE GENOMIC DNA]</scope>
    <source>
        <strain evidence="4 5">MA2</strain>
    </source>
</reference>
<dbReference type="EMBL" id="BBIO01000013">
    <property type="protein sequence ID" value="GAK45944.1"/>
    <property type="molecule type" value="Genomic_DNA"/>
</dbReference>
<keyword evidence="2" id="KW-0456">Lyase</keyword>
<gene>
    <name evidence="4" type="ORF">M2A_2443</name>
</gene>
<sequence length="225" mass="24050">MSDLSLAMDEEWARQSVIDTALAMSGSGLSPGRSGNVSVRFGADETSQVLITPTGMAYPDLLPGDIVPLSLDGEVLSGRRLPSSEWHFHCAIYRARPDIQAIVHTHSAYATALAVHEKGIPPFHYMVAAAGGADIRCAPYATFGTEELAAHALAALDGRKACLLGHHGQIACGPSLEKAFELAEEVENLARHYVIACELGEPPLLAEDEMARVIEKFKSYGKQPG</sequence>
<comment type="caution">
    <text evidence="4">The sequence shown here is derived from an EMBL/GenBank/DDBJ whole genome shotgun (WGS) entry which is preliminary data.</text>
</comment>
<evidence type="ECO:0000256" key="1">
    <source>
        <dbReference type="ARBA" id="ARBA00022723"/>
    </source>
</evidence>